<accession>A0A0E9W819</accession>
<evidence type="ECO:0000259" key="2">
    <source>
        <dbReference type="PROSITE" id="PS50157"/>
    </source>
</evidence>
<reference evidence="3" key="1">
    <citation type="submission" date="2014-11" db="EMBL/GenBank/DDBJ databases">
        <authorList>
            <person name="Amaro Gonzalez C."/>
        </authorList>
    </citation>
    <scope>NUCLEOTIDE SEQUENCE</scope>
</reference>
<protein>
    <recommendedName>
        <fullName evidence="2">C2H2-type domain-containing protein</fullName>
    </recommendedName>
</protein>
<dbReference type="PROSITE" id="PS50157">
    <property type="entry name" value="ZINC_FINGER_C2H2_2"/>
    <property type="match status" value="1"/>
</dbReference>
<evidence type="ECO:0000256" key="1">
    <source>
        <dbReference type="PROSITE-ProRule" id="PRU00042"/>
    </source>
</evidence>
<keyword evidence="1" id="KW-0863">Zinc-finger</keyword>
<dbReference type="InterPro" id="IPR036236">
    <property type="entry name" value="Znf_C2H2_sf"/>
</dbReference>
<dbReference type="SUPFAM" id="SSF57667">
    <property type="entry name" value="beta-beta-alpha zinc fingers"/>
    <property type="match status" value="1"/>
</dbReference>
<feature type="domain" description="C2H2-type" evidence="2">
    <location>
        <begin position="3"/>
        <end position="33"/>
    </location>
</feature>
<dbReference type="AlphaFoldDB" id="A0A0E9W819"/>
<organism evidence="3">
    <name type="scientific">Anguilla anguilla</name>
    <name type="common">European freshwater eel</name>
    <name type="synonym">Muraena anguilla</name>
    <dbReference type="NCBI Taxonomy" id="7936"/>
    <lineage>
        <taxon>Eukaryota</taxon>
        <taxon>Metazoa</taxon>
        <taxon>Chordata</taxon>
        <taxon>Craniata</taxon>
        <taxon>Vertebrata</taxon>
        <taxon>Euteleostomi</taxon>
        <taxon>Actinopterygii</taxon>
        <taxon>Neopterygii</taxon>
        <taxon>Teleostei</taxon>
        <taxon>Anguilliformes</taxon>
        <taxon>Anguillidae</taxon>
        <taxon>Anguilla</taxon>
    </lineage>
</organism>
<dbReference type="GO" id="GO:0008270">
    <property type="term" value="F:zinc ion binding"/>
    <property type="evidence" value="ECO:0007669"/>
    <property type="project" value="UniProtKB-KW"/>
</dbReference>
<proteinExistence type="predicted"/>
<keyword evidence="1" id="KW-0479">Metal-binding</keyword>
<keyword evidence="1" id="KW-0862">Zinc</keyword>
<name>A0A0E9W819_ANGAN</name>
<dbReference type="EMBL" id="GBXM01022058">
    <property type="protein sequence ID" value="JAH86519.1"/>
    <property type="molecule type" value="Transcribed_RNA"/>
</dbReference>
<dbReference type="Gene3D" id="3.30.160.60">
    <property type="entry name" value="Classic Zinc Finger"/>
    <property type="match status" value="1"/>
</dbReference>
<evidence type="ECO:0000313" key="3">
    <source>
        <dbReference type="EMBL" id="JAH86519.1"/>
    </source>
</evidence>
<sequence length="36" mass="4111">MPMKSPTRSQCGKCFFEMSALHLHKTLHAVEKSLHV</sequence>
<reference evidence="3" key="2">
    <citation type="journal article" date="2015" name="Fish Shellfish Immunol.">
        <title>Early steps in the European eel (Anguilla anguilla)-Vibrio vulnificus interaction in the gills: Role of the RtxA13 toxin.</title>
        <authorList>
            <person name="Callol A."/>
            <person name="Pajuelo D."/>
            <person name="Ebbesson L."/>
            <person name="Teles M."/>
            <person name="MacKenzie S."/>
            <person name="Amaro C."/>
        </authorList>
    </citation>
    <scope>NUCLEOTIDE SEQUENCE</scope>
</reference>
<dbReference type="InterPro" id="IPR013087">
    <property type="entry name" value="Znf_C2H2_type"/>
</dbReference>